<dbReference type="Proteomes" id="UP000192422">
    <property type="component" value="Chromosome"/>
</dbReference>
<protein>
    <recommendedName>
        <fullName evidence="3">dATP/dGTP diphosphohydrolase MazZ domain-containing protein</fullName>
    </recommendedName>
</protein>
<sequence length="94" mass="10517">MIPPNQRDNYERTDEQLTELRALLVAVDNLNDLDAKHPDRIWTIALTRMALAKLDTIDHHHAMEWVGIGGSAGDQLTEAEMIEARGAERAEKAA</sequence>
<evidence type="ECO:0000313" key="2">
    <source>
        <dbReference type="Proteomes" id="UP000192422"/>
    </source>
</evidence>
<dbReference type="RefSeq" id="WP_083077652.1">
    <property type="nucleotide sequence ID" value="NZ_CP053562.1"/>
</dbReference>
<reference evidence="1 2" key="1">
    <citation type="submission" date="2020-05" db="EMBL/GenBank/DDBJ databases">
        <title>Thioclava electrotropha strain Elox9 finished genome.</title>
        <authorList>
            <person name="Rowe A.R."/>
            <person name="Wilbanks E.G."/>
        </authorList>
    </citation>
    <scope>NUCLEOTIDE SEQUENCE [LARGE SCALE GENOMIC DNA]</scope>
    <source>
        <strain evidence="1 2">Elox9</strain>
    </source>
</reference>
<organism evidence="1 2">
    <name type="scientific">Thioclava electrotropha</name>
    <dbReference type="NCBI Taxonomy" id="1549850"/>
    <lineage>
        <taxon>Bacteria</taxon>
        <taxon>Pseudomonadati</taxon>
        <taxon>Pseudomonadota</taxon>
        <taxon>Alphaproteobacteria</taxon>
        <taxon>Rhodobacterales</taxon>
        <taxon>Paracoccaceae</taxon>
        <taxon>Thioclava</taxon>
    </lineage>
</organism>
<gene>
    <name evidence="1" type="ORF">AKL02_003055</name>
</gene>
<evidence type="ECO:0008006" key="3">
    <source>
        <dbReference type="Google" id="ProtNLM"/>
    </source>
</evidence>
<name>A0ABX6YRX0_9RHOB</name>
<keyword evidence="2" id="KW-1185">Reference proteome</keyword>
<dbReference type="EMBL" id="CP053562">
    <property type="protein sequence ID" value="QPZ89970.1"/>
    <property type="molecule type" value="Genomic_DNA"/>
</dbReference>
<proteinExistence type="predicted"/>
<accession>A0ABX6YRX0</accession>
<evidence type="ECO:0000313" key="1">
    <source>
        <dbReference type="EMBL" id="QPZ89970.1"/>
    </source>
</evidence>